<keyword evidence="2" id="KW-1185">Reference proteome</keyword>
<evidence type="ECO:0000313" key="1">
    <source>
        <dbReference type="EMBL" id="KYC43832.1"/>
    </source>
</evidence>
<dbReference type="EMBL" id="ANNX02000012">
    <property type="protein sequence ID" value="KYC43832.1"/>
    <property type="molecule type" value="Genomic_DNA"/>
</dbReference>
<reference evidence="1 2" key="1">
    <citation type="journal article" date="2013" name="Genome Biol. Evol.">
        <title>Genomes of Stigonematalean cyanobacteria (subsection V) and the evolution of oxygenic photosynthesis from prokaryotes to plastids.</title>
        <authorList>
            <person name="Dagan T."/>
            <person name="Roettger M."/>
            <person name="Stucken K."/>
            <person name="Landan G."/>
            <person name="Koch R."/>
            <person name="Major P."/>
            <person name="Gould S.B."/>
            <person name="Goremykin V.V."/>
            <person name="Rippka R."/>
            <person name="Tandeau de Marsac N."/>
            <person name="Gugger M."/>
            <person name="Lockhart P.J."/>
            <person name="Allen J.F."/>
            <person name="Brune I."/>
            <person name="Maus I."/>
            <person name="Puhler A."/>
            <person name="Martin W.F."/>
        </authorList>
    </citation>
    <scope>NUCLEOTIDE SEQUENCE [LARGE SCALE GENOMIC DNA]</scope>
    <source>
        <strain evidence="1 2">PCC 7110</strain>
    </source>
</reference>
<evidence type="ECO:0000313" key="2">
    <source>
        <dbReference type="Proteomes" id="UP000076925"/>
    </source>
</evidence>
<dbReference type="Proteomes" id="UP000076925">
    <property type="component" value="Unassembled WGS sequence"/>
</dbReference>
<dbReference type="STRING" id="128403.WA1_01350"/>
<comment type="caution">
    <text evidence="1">The sequence shown here is derived from an EMBL/GenBank/DDBJ whole genome shotgun (WGS) entry which is preliminary data.</text>
</comment>
<sequence>MRANLAGKTWIHTLIAQGDLSLLPILSLFVGFHSKKLSIDNTKTGGRRYNKLSYLCRLDI</sequence>
<organism evidence="1 2">
    <name type="scientific">Scytonema hofmannii PCC 7110</name>
    <dbReference type="NCBI Taxonomy" id="128403"/>
    <lineage>
        <taxon>Bacteria</taxon>
        <taxon>Bacillati</taxon>
        <taxon>Cyanobacteriota</taxon>
        <taxon>Cyanophyceae</taxon>
        <taxon>Nostocales</taxon>
        <taxon>Scytonemataceae</taxon>
        <taxon>Scytonema</taxon>
    </lineage>
</organism>
<accession>A0A139XGT4</accession>
<name>A0A139XGT4_9CYAN</name>
<gene>
    <name evidence="1" type="ORF">WA1_01350</name>
</gene>
<dbReference type="AlphaFoldDB" id="A0A139XGT4"/>
<proteinExistence type="predicted"/>
<protein>
    <submittedName>
        <fullName evidence="1">Uncharacterized protein</fullName>
    </submittedName>
</protein>